<dbReference type="OrthoDB" id="9779926at2"/>
<dbReference type="InterPro" id="IPR029044">
    <property type="entry name" value="Nucleotide-diphossugar_trans"/>
</dbReference>
<evidence type="ECO:0000313" key="2">
    <source>
        <dbReference type="EMBL" id="TCL76858.1"/>
    </source>
</evidence>
<comment type="caution">
    <text evidence="2">The sequence shown here is derived from an EMBL/GenBank/DDBJ whole genome shotgun (WGS) entry which is preliminary data.</text>
</comment>
<evidence type="ECO:0000313" key="3">
    <source>
        <dbReference type="Proteomes" id="UP000295008"/>
    </source>
</evidence>
<keyword evidence="2" id="KW-0808">Transferase</keyword>
<dbReference type="RefSeq" id="WP_132012255.1">
    <property type="nucleotide sequence ID" value="NZ_SLUN01000001.1"/>
</dbReference>
<dbReference type="InterPro" id="IPR005835">
    <property type="entry name" value="NTP_transferase_dom"/>
</dbReference>
<dbReference type="Proteomes" id="UP000295008">
    <property type="component" value="Unassembled WGS sequence"/>
</dbReference>
<feature type="domain" description="Nucleotidyl transferase" evidence="1">
    <location>
        <begin position="7"/>
        <end position="164"/>
    </location>
</feature>
<proteinExistence type="predicted"/>
<dbReference type="SUPFAM" id="SSF53448">
    <property type="entry name" value="Nucleotide-diphospho-sugar transferases"/>
    <property type="match status" value="1"/>
</dbReference>
<protein>
    <submittedName>
        <fullName evidence="2">Nucleotidyltransferase-like protein</fullName>
    </submittedName>
</protein>
<dbReference type="AlphaFoldDB" id="A0A4R1SBJ1"/>
<gene>
    <name evidence="2" type="ORF">EDC14_1001141</name>
</gene>
<evidence type="ECO:0000259" key="1">
    <source>
        <dbReference type="Pfam" id="PF00483"/>
    </source>
</evidence>
<keyword evidence="3" id="KW-1185">Reference proteome</keyword>
<organism evidence="2 3">
    <name type="scientific">Hydrogenispora ethanolica</name>
    <dbReference type="NCBI Taxonomy" id="1082276"/>
    <lineage>
        <taxon>Bacteria</taxon>
        <taxon>Bacillati</taxon>
        <taxon>Bacillota</taxon>
        <taxon>Hydrogenispora</taxon>
    </lineage>
</organism>
<name>A0A4R1SBJ1_HYDET</name>
<accession>A0A4R1SBJ1</accession>
<dbReference type="GO" id="GO:0016740">
    <property type="term" value="F:transferase activity"/>
    <property type="evidence" value="ECO:0007669"/>
    <property type="project" value="UniProtKB-KW"/>
</dbReference>
<reference evidence="2 3" key="1">
    <citation type="submission" date="2019-03" db="EMBL/GenBank/DDBJ databases">
        <title>Genomic Encyclopedia of Type Strains, Phase IV (KMG-IV): sequencing the most valuable type-strain genomes for metagenomic binning, comparative biology and taxonomic classification.</title>
        <authorList>
            <person name="Goeker M."/>
        </authorList>
    </citation>
    <scope>NUCLEOTIDE SEQUENCE [LARGE SCALE GENOMIC DNA]</scope>
    <source>
        <strain evidence="2 3">LX-B</strain>
    </source>
</reference>
<dbReference type="Gene3D" id="3.90.550.10">
    <property type="entry name" value="Spore Coat Polysaccharide Biosynthesis Protein SpsA, Chain A"/>
    <property type="match status" value="1"/>
</dbReference>
<dbReference type="EMBL" id="SLUN01000001">
    <property type="protein sequence ID" value="TCL76858.1"/>
    <property type="molecule type" value="Genomic_DNA"/>
</dbReference>
<dbReference type="Pfam" id="PF00483">
    <property type="entry name" value="NTP_transferase"/>
    <property type="match status" value="1"/>
</dbReference>
<sequence length="306" mass="34107">MAKPTLVVMAAGIGSRYGGLKQVDPIGPHGELIIDYSVYDAIRAGFGKVVFVIKEELEEIFRSRIGRRIEQKIETAYVYQRLNDLPAGYSVPAERQKPWGTGHAVLCCRDAVDTPFGVINADDFYGATSFRALADFLAEARDGGAVYQYCLVGFELENTLTEHGSVARGICTVDSEGYLREIHERTRIEKCGVATRYTENGQDWVEIPRGSTVSMNTWGFTPNFFGELEYAFGQFLERNRANLAKAEFYLPEVVGGLLARGKARVKVIPSHERWYGVTYQQDKPRVKEAIAALIARGAYPADLWGE</sequence>